<evidence type="ECO:0000313" key="2">
    <source>
        <dbReference type="Proteomes" id="UP000275267"/>
    </source>
</evidence>
<evidence type="ECO:0000313" key="1">
    <source>
        <dbReference type="EMBL" id="RLN30151.1"/>
    </source>
</evidence>
<sequence>MGIPQTLNLFLFAGVAWAIWKIRNKMAIEKSFVNAPSEVIFLGLSFLQKWRPLLKEDKRSKIDESVRMISDWLCNFSPAGALLSSDVGEI</sequence>
<comment type="caution">
    <text evidence="1">The sequence shown here is derived from an EMBL/GenBank/DDBJ whole genome shotgun (WGS) entry which is preliminary data.</text>
</comment>
<dbReference type="OrthoDB" id="693071at2759"/>
<dbReference type="EMBL" id="PQIB02000003">
    <property type="protein sequence ID" value="RLN30151.1"/>
    <property type="molecule type" value="Genomic_DNA"/>
</dbReference>
<dbReference type="Proteomes" id="UP000275267">
    <property type="component" value="Unassembled WGS sequence"/>
</dbReference>
<reference evidence="2" key="1">
    <citation type="journal article" date="2019" name="Nat. Commun.">
        <title>The genome of broomcorn millet.</title>
        <authorList>
            <person name="Zou C."/>
            <person name="Miki D."/>
            <person name="Li D."/>
            <person name="Tang Q."/>
            <person name="Xiao L."/>
            <person name="Rajput S."/>
            <person name="Deng P."/>
            <person name="Jia W."/>
            <person name="Huang R."/>
            <person name="Zhang M."/>
            <person name="Sun Y."/>
            <person name="Hu J."/>
            <person name="Fu X."/>
            <person name="Schnable P.S."/>
            <person name="Li F."/>
            <person name="Zhang H."/>
            <person name="Feng B."/>
            <person name="Zhu X."/>
            <person name="Liu R."/>
            <person name="Schnable J.C."/>
            <person name="Zhu J.-K."/>
            <person name="Zhang H."/>
        </authorList>
    </citation>
    <scope>NUCLEOTIDE SEQUENCE [LARGE SCALE GENOMIC DNA]</scope>
</reference>
<protein>
    <submittedName>
        <fullName evidence="1">Uncharacterized protein</fullName>
    </submittedName>
</protein>
<name>A0A3L6T2J8_PANMI</name>
<gene>
    <name evidence="1" type="ORF">C2845_PM05G26250</name>
</gene>
<keyword evidence="2" id="KW-1185">Reference proteome</keyword>
<dbReference type="AlphaFoldDB" id="A0A3L6T2J8"/>
<accession>A0A3L6T2J8</accession>
<organism evidence="1 2">
    <name type="scientific">Panicum miliaceum</name>
    <name type="common">Proso millet</name>
    <name type="synonym">Broomcorn millet</name>
    <dbReference type="NCBI Taxonomy" id="4540"/>
    <lineage>
        <taxon>Eukaryota</taxon>
        <taxon>Viridiplantae</taxon>
        <taxon>Streptophyta</taxon>
        <taxon>Embryophyta</taxon>
        <taxon>Tracheophyta</taxon>
        <taxon>Spermatophyta</taxon>
        <taxon>Magnoliopsida</taxon>
        <taxon>Liliopsida</taxon>
        <taxon>Poales</taxon>
        <taxon>Poaceae</taxon>
        <taxon>PACMAD clade</taxon>
        <taxon>Panicoideae</taxon>
        <taxon>Panicodae</taxon>
        <taxon>Paniceae</taxon>
        <taxon>Panicinae</taxon>
        <taxon>Panicum</taxon>
        <taxon>Panicum sect. Panicum</taxon>
    </lineage>
</organism>
<proteinExistence type="predicted"/>